<proteinExistence type="predicted"/>
<dbReference type="Proteomes" id="UP001219518">
    <property type="component" value="Unassembled WGS sequence"/>
</dbReference>
<gene>
    <name evidence="2" type="ORF">KUF71_018813</name>
</gene>
<sequence length="399" mass="43230">MSDSDSDSGHRGKSQKRKTRTPNSSTSLESNPQKIPAEESSSESDPDTSNSANRRPHRPSHSSEHKALSSDEEVSVSGCEGLSQRRPKRRGHHKAKGNTSDPHSETHQRLAPVVKSPVERRQDHMMPSCSSEEAAISSSNTMQYRPAEHLEALSSPPGPSSSGTNGSRNEMVHHNTRTPTESEGNSSDSESENHHSLPSALKRQMSSCSSPAPASSSSNSMPQPGAEHSEALTSQPGPSSTSGNNRSGNVIEQHNARPATESEASVNRNQQGSSSPNSVPPPQHLPEDVAEGGGATARERFNNRNQQVTPLRKCSELVPGRRYKIMNLSRTNTQYGPAIRALIEDDRSPTGRSFIYLPVRFRSMSDEDITELNSQANSSDGLFIVYNGRVGRADMVELV</sequence>
<feature type="compositionally biased region" description="Polar residues" evidence="1">
    <location>
        <begin position="21"/>
        <end position="33"/>
    </location>
</feature>
<feature type="compositionally biased region" description="Basic residues" evidence="1">
    <location>
        <begin position="11"/>
        <end position="20"/>
    </location>
</feature>
<feature type="region of interest" description="Disordered" evidence="1">
    <location>
        <begin position="1"/>
        <end position="292"/>
    </location>
</feature>
<evidence type="ECO:0000256" key="1">
    <source>
        <dbReference type="SAM" id="MobiDB-lite"/>
    </source>
</evidence>
<evidence type="ECO:0000313" key="3">
    <source>
        <dbReference type="Proteomes" id="UP001219518"/>
    </source>
</evidence>
<feature type="compositionally biased region" description="Low complexity" evidence="1">
    <location>
        <begin position="204"/>
        <end position="224"/>
    </location>
</feature>
<name>A0AAE1GRT8_9NEOP</name>
<keyword evidence="3" id="KW-1185">Reference proteome</keyword>
<feature type="compositionally biased region" description="Polar residues" evidence="1">
    <location>
        <begin position="262"/>
        <end position="277"/>
    </location>
</feature>
<feature type="compositionally biased region" description="Low complexity" evidence="1">
    <location>
        <begin position="128"/>
        <end position="139"/>
    </location>
</feature>
<comment type="caution">
    <text evidence="2">The sequence shown here is derived from an EMBL/GenBank/DDBJ whole genome shotgun (WGS) entry which is preliminary data.</text>
</comment>
<feature type="compositionally biased region" description="Basic residues" evidence="1">
    <location>
        <begin position="85"/>
        <end position="96"/>
    </location>
</feature>
<reference evidence="2" key="1">
    <citation type="submission" date="2021-07" db="EMBL/GenBank/DDBJ databases">
        <authorList>
            <person name="Catto M.A."/>
            <person name="Jacobson A."/>
            <person name="Kennedy G."/>
            <person name="Labadie P."/>
            <person name="Hunt B.G."/>
            <person name="Srinivasan R."/>
        </authorList>
    </citation>
    <scope>NUCLEOTIDE SEQUENCE</scope>
    <source>
        <strain evidence="2">PL_HMW_Pooled</strain>
        <tissue evidence="2">Head</tissue>
    </source>
</reference>
<accession>A0AAE1GRT8</accession>
<organism evidence="2 3">
    <name type="scientific">Frankliniella fusca</name>
    <dbReference type="NCBI Taxonomy" id="407009"/>
    <lineage>
        <taxon>Eukaryota</taxon>
        <taxon>Metazoa</taxon>
        <taxon>Ecdysozoa</taxon>
        <taxon>Arthropoda</taxon>
        <taxon>Hexapoda</taxon>
        <taxon>Insecta</taxon>
        <taxon>Pterygota</taxon>
        <taxon>Neoptera</taxon>
        <taxon>Paraneoptera</taxon>
        <taxon>Thysanoptera</taxon>
        <taxon>Terebrantia</taxon>
        <taxon>Thripoidea</taxon>
        <taxon>Thripidae</taxon>
        <taxon>Frankliniella</taxon>
    </lineage>
</organism>
<evidence type="ECO:0000313" key="2">
    <source>
        <dbReference type="EMBL" id="KAK3908320.1"/>
    </source>
</evidence>
<feature type="compositionally biased region" description="Polar residues" evidence="1">
    <location>
        <begin position="231"/>
        <end position="252"/>
    </location>
</feature>
<dbReference type="AlphaFoldDB" id="A0AAE1GRT8"/>
<dbReference type="EMBL" id="JAHWGI010000049">
    <property type="protein sequence ID" value="KAK3908320.1"/>
    <property type="molecule type" value="Genomic_DNA"/>
</dbReference>
<reference evidence="2" key="2">
    <citation type="journal article" date="2023" name="BMC Genomics">
        <title>Pest status, molecular evolution, and epigenetic factors derived from the genome assembly of Frankliniella fusca, a thysanopteran phytovirus vector.</title>
        <authorList>
            <person name="Catto M.A."/>
            <person name="Labadie P.E."/>
            <person name="Jacobson A.L."/>
            <person name="Kennedy G.G."/>
            <person name="Srinivasan R."/>
            <person name="Hunt B.G."/>
        </authorList>
    </citation>
    <scope>NUCLEOTIDE SEQUENCE</scope>
    <source>
        <strain evidence="2">PL_HMW_Pooled</strain>
    </source>
</reference>
<protein>
    <submittedName>
        <fullName evidence="2">E3 ubiquitin-protein ligase pub3</fullName>
    </submittedName>
</protein>